<dbReference type="InterPro" id="IPR004113">
    <property type="entry name" value="FAD-bd_oxidored_4_C"/>
</dbReference>
<evidence type="ECO:0000256" key="7">
    <source>
        <dbReference type="ARBA" id="ARBA00038897"/>
    </source>
</evidence>
<dbReference type="EMBL" id="JSUQ01000014">
    <property type="protein sequence ID" value="KHQ51867.1"/>
    <property type="molecule type" value="Genomic_DNA"/>
</dbReference>
<dbReference type="InterPro" id="IPR016171">
    <property type="entry name" value="Vanillyl_alc_oxidase_C-sub2"/>
</dbReference>
<dbReference type="RefSeq" id="WP_043144022.1">
    <property type="nucleotide sequence ID" value="NZ_JSUQ01000014.1"/>
</dbReference>
<dbReference type="Pfam" id="PF02913">
    <property type="entry name" value="FAD-oxidase_C"/>
    <property type="match status" value="1"/>
</dbReference>
<comment type="similarity">
    <text evidence="2">Belongs to the FAD-binding oxidoreductase/transferase type 4 family.</text>
</comment>
<dbReference type="InterPro" id="IPR016164">
    <property type="entry name" value="FAD-linked_Oxase-like_C"/>
</dbReference>
<evidence type="ECO:0000259" key="8">
    <source>
        <dbReference type="PROSITE" id="PS51387"/>
    </source>
</evidence>
<evidence type="ECO:0000256" key="3">
    <source>
        <dbReference type="ARBA" id="ARBA00022630"/>
    </source>
</evidence>
<dbReference type="InterPro" id="IPR016166">
    <property type="entry name" value="FAD-bd_PCMH"/>
</dbReference>
<dbReference type="GO" id="GO:0004458">
    <property type="term" value="F:D-lactate dehydrogenase (cytochrome) activity"/>
    <property type="evidence" value="ECO:0007669"/>
    <property type="project" value="UniProtKB-EC"/>
</dbReference>
<dbReference type="FunFam" id="3.30.465.10:FF:000016">
    <property type="entry name" value="probable D-lactate dehydrogenase, mitochondrial"/>
    <property type="match status" value="1"/>
</dbReference>
<dbReference type="Pfam" id="PF01565">
    <property type="entry name" value="FAD_binding_4"/>
    <property type="match status" value="1"/>
</dbReference>
<gene>
    <name evidence="9" type="ORF">OA50_03504</name>
</gene>
<comment type="caution">
    <text evidence="9">The sequence shown here is derived from an EMBL/GenBank/DDBJ whole genome shotgun (WGS) entry which is preliminary data.</text>
</comment>
<comment type="cofactor">
    <cofactor evidence="1">
        <name>FAD</name>
        <dbReference type="ChEBI" id="CHEBI:57692"/>
    </cofactor>
</comment>
<dbReference type="OrthoDB" id="9811557at2"/>
<keyword evidence="3" id="KW-0285">Flavoprotein</keyword>
<dbReference type="GO" id="GO:0071949">
    <property type="term" value="F:FAD binding"/>
    <property type="evidence" value="ECO:0007669"/>
    <property type="project" value="InterPro"/>
</dbReference>
<dbReference type="AlphaFoldDB" id="A0A0B3RUV1"/>
<dbReference type="InterPro" id="IPR036318">
    <property type="entry name" value="FAD-bd_PCMH-like_sf"/>
</dbReference>
<dbReference type="PANTHER" id="PTHR11748">
    <property type="entry name" value="D-LACTATE DEHYDROGENASE"/>
    <property type="match status" value="1"/>
</dbReference>
<sequence length="464" mass="49374">MPHETAIARLQELLGDRLSTSNAERTLHGQNETYYPNTPPDAVAYPETTEEVSQILQICHAEDCPVTAYGAASSLEGQHLALHGGISLDMGRMNRVLAVYPEDLTCTVQPGLTRKALNEELRATGLFFSVDPGADASIGGMAATRASGTTAVRYGTIRDNILAIEAVMADGTVIRSGSRARKSSTGYDLTHLLIGSEGTLGILTELTLRLHGTPDAVTAATCRFEDVEQAVQCVITTIQCGIPMARIELLDHMMVRGFNAYADAGLPEKPHLFLEFHGAPQAVAEQMASFEEIAADFGAEGWQTATTTEDRNALWAMRHNAHYASAALGKGKHIWPTDVCVPISHLAEAVAQSQADATRLGLTATIVGHVGDGNFHAGLSVDPNDPDEMARAHEFTHALGETALRLGGTVSGEHGIGIGKQSFMDAEHGAALAYMQAIKQAFDPRGILNPGKLLPAQPQARAAE</sequence>
<proteinExistence type="inferred from homology"/>
<dbReference type="Gene3D" id="1.10.45.10">
    <property type="entry name" value="Vanillyl-alcohol Oxidase, Chain A, domain 4"/>
    <property type="match status" value="1"/>
</dbReference>
<keyword evidence="5" id="KW-0809">Transit peptide</keyword>
<dbReference type="SUPFAM" id="SSF56176">
    <property type="entry name" value="FAD-binding/transporter-associated domain-like"/>
    <property type="match status" value="1"/>
</dbReference>
<dbReference type="PATRIC" id="fig|1515334.3.peg.3520"/>
<evidence type="ECO:0000256" key="5">
    <source>
        <dbReference type="ARBA" id="ARBA00022946"/>
    </source>
</evidence>
<feature type="domain" description="FAD-binding PCMH-type" evidence="8">
    <location>
        <begin position="35"/>
        <end position="213"/>
    </location>
</feature>
<dbReference type="STRING" id="561184.SAMN05216376_104324"/>
<keyword evidence="10" id="KW-1185">Reference proteome</keyword>
<evidence type="ECO:0000313" key="10">
    <source>
        <dbReference type="Proteomes" id="UP000030960"/>
    </source>
</evidence>
<dbReference type="InterPro" id="IPR016169">
    <property type="entry name" value="FAD-bd_PCMH_sub2"/>
</dbReference>
<evidence type="ECO:0000256" key="1">
    <source>
        <dbReference type="ARBA" id="ARBA00001974"/>
    </source>
</evidence>
<dbReference type="GO" id="GO:1903457">
    <property type="term" value="P:lactate catabolic process"/>
    <property type="evidence" value="ECO:0007669"/>
    <property type="project" value="TreeGrafter"/>
</dbReference>
<keyword evidence="4" id="KW-0274">FAD</keyword>
<evidence type="ECO:0000256" key="4">
    <source>
        <dbReference type="ARBA" id="ARBA00022827"/>
    </source>
</evidence>
<accession>A0A0B3RUV1</accession>
<evidence type="ECO:0000313" key="9">
    <source>
        <dbReference type="EMBL" id="KHQ51867.1"/>
    </source>
</evidence>
<dbReference type="Proteomes" id="UP000030960">
    <property type="component" value="Unassembled WGS sequence"/>
</dbReference>
<dbReference type="Gene3D" id="3.30.465.10">
    <property type="match status" value="1"/>
</dbReference>
<dbReference type="InterPro" id="IPR006094">
    <property type="entry name" value="Oxid_FAD_bind_N"/>
</dbReference>
<dbReference type="FunFam" id="1.10.45.10:FF:000001">
    <property type="entry name" value="D-lactate dehydrogenase mitochondrial"/>
    <property type="match status" value="1"/>
</dbReference>
<dbReference type="EC" id="1.1.2.4" evidence="7"/>
<name>A0A0B3RUV1_9RHOB</name>
<protein>
    <recommendedName>
        <fullName evidence="7">D-lactate dehydrogenase (cytochrome)</fullName>
        <ecNumber evidence="7">1.1.2.4</ecNumber>
    </recommendedName>
</protein>
<organism evidence="9 10">
    <name type="scientific">Mameliella alba</name>
    <dbReference type="NCBI Taxonomy" id="561184"/>
    <lineage>
        <taxon>Bacteria</taxon>
        <taxon>Pseudomonadati</taxon>
        <taxon>Pseudomonadota</taxon>
        <taxon>Alphaproteobacteria</taxon>
        <taxon>Rhodobacterales</taxon>
        <taxon>Roseobacteraceae</taxon>
        <taxon>Mameliella</taxon>
    </lineage>
</organism>
<evidence type="ECO:0000256" key="6">
    <source>
        <dbReference type="ARBA" id="ARBA00023002"/>
    </source>
</evidence>
<dbReference type="PROSITE" id="PS51387">
    <property type="entry name" value="FAD_PCMH"/>
    <property type="match status" value="1"/>
</dbReference>
<evidence type="ECO:0000256" key="2">
    <source>
        <dbReference type="ARBA" id="ARBA00008000"/>
    </source>
</evidence>
<dbReference type="Gene3D" id="3.30.70.2740">
    <property type="match status" value="1"/>
</dbReference>
<dbReference type="SUPFAM" id="SSF55103">
    <property type="entry name" value="FAD-linked oxidases, C-terminal domain"/>
    <property type="match status" value="1"/>
</dbReference>
<dbReference type="FunFam" id="3.30.70.2740:FF:000001">
    <property type="entry name" value="D-lactate dehydrogenase mitochondrial"/>
    <property type="match status" value="1"/>
</dbReference>
<dbReference type="GO" id="GO:0008720">
    <property type="term" value="F:D-lactate dehydrogenase (NAD+) activity"/>
    <property type="evidence" value="ECO:0007669"/>
    <property type="project" value="TreeGrafter"/>
</dbReference>
<reference evidence="9 10" key="1">
    <citation type="submission" date="2014-10" db="EMBL/GenBank/DDBJ databases">
        <title>Genome sequence of Ponticoccus sp. strain UMTAT08 isolated from clonal culture of toxic dinoflagellate Alexandrium tamiyavanichii.</title>
        <authorList>
            <person name="Gan H.Y."/>
            <person name="Muhd D.-D."/>
            <person name="Mohd Noor M.E."/>
            <person name="Yeong Y.S."/>
            <person name="Usup G."/>
        </authorList>
    </citation>
    <scope>NUCLEOTIDE SEQUENCE [LARGE SCALE GENOMIC DNA]</scope>
    <source>
        <strain evidence="9 10">UMTAT08</strain>
    </source>
</reference>
<keyword evidence="6" id="KW-0560">Oxidoreductase</keyword>
<dbReference type="PANTHER" id="PTHR11748:SF111">
    <property type="entry name" value="D-LACTATE DEHYDROGENASE, MITOCHONDRIAL-RELATED"/>
    <property type="match status" value="1"/>
</dbReference>